<reference evidence="2" key="1">
    <citation type="journal article" date="2022" name="Mol. Ecol. Resour.">
        <title>The genomes of chicory, endive, great burdock and yacon provide insights into Asteraceae palaeo-polyploidization history and plant inulin production.</title>
        <authorList>
            <person name="Fan W."/>
            <person name="Wang S."/>
            <person name="Wang H."/>
            <person name="Wang A."/>
            <person name="Jiang F."/>
            <person name="Liu H."/>
            <person name="Zhao H."/>
            <person name="Xu D."/>
            <person name="Zhang Y."/>
        </authorList>
    </citation>
    <scope>NUCLEOTIDE SEQUENCE [LARGE SCALE GENOMIC DNA]</scope>
    <source>
        <strain evidence="2">cv. Yunnan</strain>
    </source>
</reference>
<reference evidence="1 2" key="2">
    <citation type="journal article" date="2022" name="Mol. Ecol. Resour.">
        <title>The genomes of chicory, endive, great burdock and yacon provide insights into Asteraceae paleo-polyploidization history and plant inulin production.</title>
        <authorList>
            <person name="Fan W."/>
            <person name="Wang S."/>
            <person name="Wang H."/>
            <person name="Wang A."/>
            <person name="Jiang F."/>
            <person name="Liu H."/>
            <person name="Zhao H."/>
            <person name="Xu D."/>
            <person name="Zhang Y."/>
        </authorList>
    </citation>
    <scope>NUCLEOTIDE SEQUENCE [LARGE SCALE GENOMIC DNA]</scope>
    <source>
        <strain evidence="2">cv. Yunnan</strain>
        <tissue evidence="1">Leaves</tissue>
    </source>
</reference>
<proteinExistence type="predicted"/>
<keyword evidence="2" id="KW-1185">Reference proteome</keyword>
<name>A0ACB9A102_9ASTR</name>
<dbReference type="EMBL" id="CM042042">
    <property type="protein sequence ID" value="KAI3703595.1"/>
    <property type="molecule type" value="Genomic_DNA"/>
</dbReference>
<protein>
    <submittedName>
        <fullName evidence="1">Uncharacterized protein</fullName>
    </submittedName>
</protein>
<comment type="caution">
    <text evidence="1">The sequence shown here is derived from an EMBL/GenBank/DDBJ whole genome shotgun (WGS) entry which is preliminary data.</text>
</comment>
<evidence type="ECO:0000313" key="1">
    <source>
        <dbReference type="EMBL" id="KAI3703595.1"/>
    </source>
</evidence>
<evidence type="ECO:0000313" key="2">
    <source>
        <dbReference type="Proteomes" id="UP001056120"/>
    </source>
</evidence>
<sequence length="159" mass="17390">MGLEGRGNKAVSGNPDDRSPSPPPPEFSLHHPNHQLFKQTPKMVIIFAMVALSCFVLYHSSITFPFSGDYKSFAAGTLLPDSAVSGNPDDRSPSPPPPEFSLHHPNHQLFKQTPKMVIIFAMVALSCFVLYHSSITFPFSGDYKSFAAGTLLPDSIKNE</sequence>
<accession>A0ACB9A102</accession>
<gene>
    <name evidence="1" type="ORF">L1987_73785</name>
</gene>
<dbReference type="Proteomes" id="UP001056120">
    <property type="component" value="Linkage Group LG25"/>
</dbReference>
<organism evidence="1 2">
    <name type="scientific">Smallanthus sonchifolius</name>
    <dbReference type="NCBI Taxonomy" id="185202"/>
    <lineage>
        <taxon>Eukaryota</taxon>
        <taxon>Viridiplantae</taxon>
        <taxon>Streptophyta</taxon>
        <taxon>Embryophyta</taxon>
        <taxon>Tracheophyta</taxon>
        <taxon>Spermatophyta</taxon>
        <taxon>Magnoliopsida</taxon>
        <taxon>eudicotyledons</taxon>
        <taxon>Gunneridae</taxon>
        <taxon>Pentapetalae</taxon>
        <taxon>asterids</taxon>
        <taxon>campanulids</taxon>
        <taxon>Asterales</taxon>
        <taxon>Asteraceae</taxon>
        <taxon>Asteroideae</taxon>
        <taxon>Heliantheae alliance</taxon>
        <taxon>Millerieae</taxon>
        <taxon>Smallanthus</taxon>
    </lineage>
</organism>